<name>A0A6A6Z9K9_9PEZI</name>
<dbReference type="AlphaFoldDB" id="A0A6A6Z9K9"/>
<gene>
    <name evidence="1 3" type="ORF">BDZ99DRAFT_493540</name>
</gene>
<proteinExistence type="predicted"/>
<evidence type="ECO:0000313" key="1">
    <source>
        <dbReference type="EMBL" id="KAF2817812.1"/>
    </source>
</evidence>
<reference evidence="1 3" key="1">
    <citation type="journal article" date="2020" name="Stud. Mycol.">
        <title>101 Dothideomycetes genomes: a test case for predicting lifestyles and emergence of pathogens.</title>
        <authorList>
            <person name="Haridas S."/>
            <person name="Albert R."/>
            <person name="Binder M."/>
            <person name="Bloem J."/>
            <person name="Labutti K."/>
            <person name="Salamov A."/>
            <person name="Andreopoulos B."/>
            <person name="Baker S."/>
            <person name="Barry K."/>
            <person name="Bills G."/>
            <person name="Bluhm B."/>
            <person name="Cannon C."/>
            <person name="Castanera R."/>
            <person name="Culley D."/>
            <person name="Daum C."/>
            <person name="Ezra D."/>
            <person name="Gonzalez J."/>
            <person name="Henrissat B."/>
            <person name="Kuo A."/>
            <person name="Liang C."/>
            <person name="Lipzen A."/>
            <person name="Lutzoni F."/>
            <person name="Magnuson J."/>
            <person name="Mondo S."/>
            <person name="Nolan M."/>
            <person name="Ohm R."/>
            <person name="Pangilinan J."/>
            <person name="Park H.-J."/>
            <person name="Ramirez L."/>
            <person name="Alfaro M."/>
            <person name="Sun H."/>
            <person name="Tritt A."/>
            <person name="Yoshinaga Y."/>
            <person name="Zwiers L.-H."/>
            <person name="Turgeon B."/>
            <person name="Goodwin S."/>
            <person name="Spatafora J."/>
            <person name="Crous P."/>
            <person name="Grigoriev I."/>
        </authorList>
    </citation>
    <scope>NUCLEOTIDE SEQUENCE</scope>
    <source>
        <strain evidence="1 3">CBS 304.34</strain>
    </source>
</reference>
<accession>A0A6A6Z9K9</accession>
<dbReference type="RefSeq" id="XP_033584776.1">
    <property type="nucleotide sequence ID" value="XM_033723239.1"/>
</dbReference>
<reference evidence="3" key="3">
    <citation type="submission" date="2025-04" db="UniProtKB">
        <authorList>
            <consortium name="RefSeq"/>
        </authorList>
    </citation>
    <scope>IDENTIFICATION</scope>
    <source>
        <strain evidence="3">CBS 304.34</strain>
    </source>
</reference>
<keyword evidence="2" id="KW-1185">Reference proteome</keyword>
<organism evidence="1">
    <name type="scientific">Mytilinidion resinicola</name>
    <dbReference type="NCBI Taxonomy" id="574789"/>
    <lineage>
        <taxon>Eukaryota</taxon>
        <taxon>Fungi</taxon>
        <taxon>Dikarya</taxon>
        <taxon>Ascomycota</taxon>
        <taxon>Pezizomycotina</taxon>
        <taxon>Dothideomycetes</taxon>
        <taxon>Pleosporomycetidae</taxon>
        <taxon>Mytilinidiales</taxon>
        <taxon>Mytilinidiaceae</taxon>
        <taxon>Mytilinidion</taxon>
    </lineage>
</organism>
<evidence type="ECO:0000313" key="3">
    <source>
        <dbReference type="RefSeq" id="XP_033584776.1"/>
    </source>
</evidence>
<dbReference type="GeneID" id="54464132"/>
<sequence length="300" mass="32150">MYASYDDGFTVFLGEDLAGSVKNVFNNQCSNPADAATISIHIPVAQTSAVADMSVNFDGVFEYASITGVPGGEAILAAAQPGDALAATIFVAVAFPVAENADLVRALTQVRNYGRTCFFAAAGLAGDGLTAAVDTIVDWATWLAWLDFEAGINIAADIAENQNPGKEEGNNGPAEDVKPYSSLWDNTKNLFALATFELPAQNGHAGLVYYSQDGGWVQGSKVTDWAPGYYSSSKTPDEFHIEPDEFSATASKATGTIRMSRTRRVWMRSRCWWMRDACAGGFVPGWDALWGVVHGLGYRD</sequence>
<dbReference type="Proteomes" id="UP000504636">
    <property type="component" value="Unplaced"/>
</dbReference>
<protein>
    <submittedName>
        <fullName evidence="1 3">Uncharacterized protein</fullName>
    </submittedName>
</protein>
<evidence type="ECO:0000313" key="2">
    <source>
        <dbReference type="Proteomes" id="UP000504636"/>
    </source>
</evidence>
<reference evidence="3" key="2">
    <citation type="submission" date="2020-04" db="EMBL/GenBank/DDBJ databases">
        <authorList>
            <consortium name="NCBI Genome Project"/>
        </authorList>
    </citation>
    <scope>NUCLEOTIDE SEQUENCE</scope>
    <source>
        <strain evidence="3">CBS 304.34</strain>
    </source>
</reference>
<dbReference type="EMBL" id="MU003692">
    <property type="protein sequence ID" value="KAF2817812.1"/>
    <property type="molecule type" value="Genomic_DNA"/>
</dbReference>